<proteinExistence type="inferred from homology"/>
<organism evidence="5">
    <name type="scientific">bioreactor metagenome</name>
    <dbReference type="NCBI Taxonomy" id="1076179"/>
    <lineage>
        <taxon>unclassified sequences</taxon>
        <taxon>metagenomes</taxon>
        <taxon>ecological metagenomes</taxon>
    </lineage>
</organism>
<comment type="caution">
    <text evidence="5">The sequence shown here is derived from an EMBL/GenBank/DDBJ whole genome shotgun (WGS) entry which is preliminary data.</text>
</comment>
<dbReference type="InterPro" id="IPR035956">
    <property type="entry name" value="RimP_N_sf"/>
</dbReference>
<dbReference type="FunFam" id="3.30.300.70:FF:000001">
    <property type="entry name" value="Ribosome maturation factor RimP"/>
    <property type="match status" value="1"/>
</dbReference>
<dbReference type="InterPro" id="IPR028998">
    <property type="entry name" value="RimP_C"/>
</dbReference>
<dbReference type="SUPFAM" id="SSF74942">
    <property type="entry name" value="YhbC-like, C-terminal domain"/>
    <property type="match status" value="1"/>
</dbReference>
<dbReference type="Pfam" id="PF17384">
    <property type="entry name" value="DUF150_C"/>
    <property type="match status" value="1"/>
</dbReference>
<keyword evidence="1" id="KW-0963">Cytoplasm</keyword>
<dbReference type="EMBL" id="VSSQ01038236">
    <property type="protein sequence ID" value="MPM91123.1"/>
    <property type="molecule type" value="Genomic_DNA"/>
</dbReference>
<dbReference type="Gene3D" id="2.30.30.180">
    <property type="entry name" value="Ribosome maturation factor RimP, C-terminal domain"/>
    <property type="match status" value="1"/>
</dbReference>
<dbReference type="HAMAP" id="MF_01077">
    <property type="entry name" value="RimP"/>
    <property type="match status" value="1"/>
</dbReference>
<name>A0A645DQY2_9ZZZZ</name>
<evidence type="ECO:0000256" key="2">
    <source>
        <dbReference type="ARBA" id="ARBA00022517"/>
    </source>
</evidence>
<dbReference type="PANTHER" id="PTHR33867:SF1">
    <property type="entry name" value="RIBOSOME MATURATION FACTOR RIMP"/>
    <property type="match status" value="1"/>
</dbReference>
<dbReference type="GO" id="GO:0006412">
    <property type="term" value="P:translation"/>
    <property type="evidence" value="ECO:0007669"/>
    <property type="project" value="TreeGrafter"/>
</dbReference>
<gene>
    <name evidence="5" type="primary">rimP_35</name>
    <name evidence="5" type="ORF">SDC9_138249</name>
</gene>
<dbReference type="SUPFAM" id="SSF75420">
    <property type="entry name" value="YhbC-like, N-terminal domain"/>
    <property type="match status" value="1"/>
</dbReference>
<dbReference type="InterPro" id="IPR028989">
    <property type="entry name" value="RimP_N"/>
</dbReference>
<dbReference type="Gene3D" id="3.30.300.70">
    <property type="entry name" value="RimP-like superfamily, N-terminal"/>
    <property type="match status" value="1"/>
</dbReference>
<dbReference type="GO" id="GO:0005829">
    <property type="term" value="C:cytosol"/>
    <property type="evidence" value="ECO:0007669"/>
    <property type="project" value="TreeGrafter"/>
</dbReference>
<evidence type="ECO:0000259" key="3">
    <source>
        <dbReference type="Pfam" id="PF02576"/>
    </source>
</evidence>
<feature type="domain" description="Ribosome maturation factor RimP N-terminal" evidence="3">
    <location>
        <begin position="14"/>
        <end position="86"/>
    </location>
</feature>
<dbReference type="AlphaFoldDB" id="A0A645DQY2"/>
<dbReference type="PANTHER" id="PTHR33867">
    <property type="entry name" value="RIBOSOME MATURATION FACTOR RIMP"/>
    <property type="match status" value="1"/>
</dbReference>
<dbReference type="InterPro" id="IPR036847">
    <property type="entry name" value="RimP_C_sf"/>
</dbReference>
<keyword evidence="2" id="KW-0690">Ribosome biogenesis</keyword>
<accession>A0A645DQY2</accession>
<reference evidence="5" key="1">
    <citation type="submission" date="2019-08" db="EMBL/GenBank/DDBJ databases">
        <authorList>
            <person name="Kucharzyk K."/>
            <person name="Murdoch R.W."/>
            <person name="Higgins S."/>
            <person name="Loffler F."/>
        </authorList>
    </citation>
    <scope>NUCLEOTIDE SEQUENCE</scope>
</reference>
<evidence type="ECO:0000313" key="5">
    <source>
        <dbReference type="EMBL" id="MPM91123.1"/>
    </source>
</evidence>
<dbReference type="InterPro" id="IPR003728">
    <property type="entry name" value="Ribosome_maturation_RimP"/>
</dbReference>
<dbReference type="Pfam" id="PF02576">
    <property type="entry name" value="RimP_N"/>
    <property type="match status" value="1"/>
</dbReference>
<feature type="domain" description="Ribosome maturation factor RimP C-terminal" evidence="4">
    <location>
        <begin position="89"/>
        <end position="155"/>
    </location>
</feature>
<evidence type="ECO:0000259" key="4">
    <source>
        <dbReference type="Pfam" id="PF17384"/>
    </source>
</evidence>
<dbReference type="GO" id="GO:0000028">
    <property type="term" value="P:ribosomal small subunit assembly"/>
    <property type="evidence" value="ECO:0007669"/>
    <property type="project" value="TreeGrafter"/>
</dbReference>
<sequence>MSGSVNSEKRIEQLLEPTVTGMGYELVDVDFVKEGPNWYLRIFVDKEGGVTIDDCEIVSKGLEKILDENDPIEQAYFLEISSPGIDRPLKKKEDFIKFNGETVEIKLYKLFEGSKEYTGILVGYDENDGAVTINVDSKDITFTKKEIASIRLAVIF</sequence>
<protein>
    <submittedName>
        <fullName evidence="5">Ribosome maturation factor RimP</fullName>
    </submittedName>
</protein>
<evidence type="ECO:0000256" key="1">
    <source>
        <dbReference type="ARBA" id="ARBA00022490"/>
    </source>
</evidence>
<dbReference type="CDD" id="cd01734">
    <property type="entry name" value="YlxS_C"/>
    <property type="match status" value="1"/>
</dbReference>